<dbReference type="SUPFAM" id="SSF56496">
    <property type="entry name" value="Fibrinogen C-terminal domain-like"/>
    <property type="match status" value="1"/>
</dbReference>
<dbReference type="EMBL" id="MRZV01000149">
    <property type="protein sequence ID" value="PIK57224.1"/>
    <property type="molecule type" value="Genomic_DNA"/>
</dbReference>
<organism evidence="2 3">
    <name type="scientific">Stichopus japonicus</name>
    <name type="common">Sea cucumber</name>
    <dbReference type="NCBI Taxonomy" id="307972"/>
    <lineage>
        <taxon>Eukaryota</taxon>
        <taxon>Metazoa</taxon>
        <taxon>Echinodermata</taxon>
        <taxon>Eleutherozoa</taxon>
        <taxon>Echinozoa</taxon>
        <taxon>Holothuroidea</taxon>
        <taxon>Aspidochirotacea</taxon>
        <taxon>Aspidochirotida</taxon>
        <taxon>Stichopodidae</taxon>
        <taxon>Apostichopus</taxon>
    </lineage>
</organism>
<dbReference type="InterPro" id="IPR002181">
    <property type="entry name" value="Fibrinogen_a/b/g_C_dom"/>
</dbReference>
<dbReference type="PANTHER" id="PTHR19143:SF430">
    <property type="match status" value="1"/>
</dbReference>
<keyword evidence="3" id="KW-1185">Reference proteome</keyword>
<protein>
    <submittedName>
        <fullName evidence="2">Tenascin</fullName>
    </submittedName>
</protein>
<dbReference type="Gene3D" id="3.90.215.10">
    <property type="entry name" value="Gamma Fibrinogen, chain A, domain 1"/>
    <property type="match status" value="1"/>
</dbReference>
<accession>A0A2G8LAH5</accession>
<proteinExistence type="predicted"/>
<dbReference type="InterPro" id="IPR050373">
    <property type="entry name" value="Fibrinogen_C-term_domain"/>
</dbReference>
<evidence type="ECO:0000259" key="1">
    <source>
        <dbReference type="PROSITE" id="PS51406"/>
    </source>
</evidence>
<dbReference type="AlphaFoldDB" id="A0A2G8LAH5"/>
<feature type="domain" description="Fibrinogen C-terminal" evidence="1">
    <location>
        <begin position="2"/>
        <end position="181"/>
    </location>
</feature>
<comment type="caution">
    <text evidence="2">The sequence shown here is derived from an EMBL/GenBank/DDBJ whole genome shotgun (WGS) entry which is preliminary data.</text>
</comment>
<gene>
    <name evidence="2" type="ORF">BSL78_05860</name>
</gene>
<dbReference type="InterPro" id="IPR036056">
    <property type="entry name" value="Fibrinogen-like_C"/>
</dbReference>
<dbReference type="Proteomes" id="UP000230750">
    <property type="component" value="Unassembled WGS sequence"/>
</dbReference>
<evidence type="ECO:0000313" key="2">
    <source>
        <dbReference type="EMBL" id="PIK57224.1"/>
    </source>
</evidence>
<dbReference type="Pfam" id="PF00147">
    <property type="entry name" value="Fibrinogen_C"/>
    <property type="match status" value="1"/>
</dbReference>
<dbReference type="STRING" id="307972.A0A2G8LAH5"/>
<dbReference type="PROSITE" id="PS51406">
    <property type="entry name" value="FIBRINOGEN_C_2"/>
    <property type="match status" value="1"/>
</dbReference>
<name>A0A2G8LAH5_STIJA</name>
<evidence type="ECO:0000313" key="3">
    <source>
        <dbReference type="Proteomes" id="UP000230750"/>
    </source>
</evidence>
<dbReference type="InterPro" id="IPR014716">
    <property type="entry name" value="Fibrinogen_a/b/g_C_1"/>
</dbReference>
<reference evidence="2 3" key="1">
    <citation type="journal article" date="2017" name="PLoS Biol.">
        <title>The sea cucumber genome provides insights into morphological evolution and visceral regeneration.</title>
        <authorList>
            <person name="Zhang X."/>
            <person name="Sun L."/>
            <person name="Yuan J."/>
            <person name="Sun Y."/>
            <person name="Gao Y."/>
            <person name="Zhang L."/>
            <person name="Li S."/>
            <person name="Dai H."/>
            <person name="Hamel J.F."/>
            <person name="Liu C."/>
            <person name="Yu Y."/>
            <person name="Liu S."/>
            <person name="Lin W."/>
            <person name="Guo K."/>
            <person name="Jin S."/>
            <person name="Xu P."/>
            <person name="Storey K.B."/>
            <person name="Huan P."/>
            <person name="Zhang T."/>
            <person name="Zhou Y."/>
            <person name="Zhang J."/>
            <person name="Lin C."/>
            <person name="Li X."/>
            <person name="Xing L."/>
            <person name="Huo D."/>
            <person name="Sun M."/>
            <person name="Wang L."/>
            <person name="Mercier A."/>
            <person name="Li F."/>
            <person name="Yang H."/>
            <person name="Xiang J."/>
        </authorList>
    </citation>
    <scope>NUCLEOTIDE SEQUENCE [LARGE SCALE GENOMIC DNA]</scope>
    <source>
        <strain evidence="2">Shaxun</strain>
        <tissue evidence="2">Muscle</tissue>
    </source>
</reference>
<dbReference type="PANTHER" id="PTHR19143">
    <property type="entry name" value="FIBRINOGEN/TENASCIN/ANGIOPOEITIN"/>
    <property type="match status" value="1"/>
</dbReference>
<sequence>MHMGNIVNDDCTQMFLYNNQLICEDYRCSTNAVCDVRNEYDSVIVMRDMKVFQRRTDGSTSLIKTGMRTKTGLVTRNLWLGNEKLHYLTNQRNYKLRFDITTSSGSAKYAEYTEFQVESESSKYRMNKLGLTGGNTGDYFYRNKGKQFDTPDRDNDACDIFNCAEKHRSGWWHSDNWRSDCYGKIVFVSNTAAVAILFVLMTTSTVSTMEATEK</sequence>
<dbReference type="SMART" id="SM00186">
    <property type="entry name" value="FBG"/>
    <property type="match status" value="1"/>
</dbReference>